<dbReference type="Gene3D" id="1.10.260.40">
    <property type="entry name" value="lambda repressor-like DNA-binding domains"/>
    <property type="match status" value="1"/>
</dbReference>
<gene>
    <name evidence="2" type="ORF">SAMN05421762_2176</name>
</gene>
<dbReference type="CDD" id="cd00093">
    <property type="entry name" value="HTH_XRE"/>
    <property type="match status" value="1"/>
</dbReference>
<protein>
    <submittedName>
        <fullName evidence="2">Helix-turn-helix</fullName>
    </submittedName>
</protein>
<dbReference type="STRING" id="517719.SAMN05421762_2176"/>
<dbReference type="InterPro" id="IPR010982">
    <property type="entry name" value="Lambda_DNA-bd_dom_sf"/>
</dbReference>
<dbReference type="PROSITE" id="PS50943">
    <property type="entry name" value="HTH_CROC1"/>
    <property type="match status" value="1"/>
</dbReference>
<proteinExistence type="predicted"/>
<evidence type="ECO:0000313" key="3">
    <source>
        <dbReference type="Proteomes" id="UP000231644"/>
    </source>
</evidence>
<evidence type="ECO:0000259" key="1">
    <source>
        <dbReference type="PROSITE" id="PS50943"/>
    </source>
</evidence>
<dbReference type="SUPFAM" id="SSF47413">
    <property type="entry name" value="lambda repressor-like DNA-binding domains"/>
    <property type="match status" value="1"/>
</dbReference>
<keyword evidence="3" id="KW-1185">Reference proteome</keyword>
<dbReference type="GO" id="GO:0003677">
    <property type="term" value="F:DNA binding"/>
    <property type="evidence" value="ECO:0007669"/>
    <property type="project" value="InterPro"/>
</dbReference>
<dbReference type="Proteomes" id="UP000231644">
    <property type="component" value="Unassembled WGS sequence"/>
</dbReference>
<reference evidence="2 3" key="1">
    <citation type="submission" date="2016-10" db="EMBL/GenBank/DDBJ databases">
        <authorList>
            <person name="de Groot N.N."/>
        </authorList>
    </citation>
    <scope>NUCLEOTIDE SEQUENCE [LARGE SCALE GENOMIC DNA]</scope>
    <source>
        <strain evidence="2 3">DSM 29619</strain>
    </source>
</reference>
<sequence length="261" mass="29798">MDPAGIRNIFGANLRQLSSQYPSIAGLCRELGINRTQYNRYLSGESFPRPDVLHRICEFFNKDARILLEPVDAIPDGNSELLNHPSIREFLGQNSTNVPEETVPSGLYRFSRRSFVDDTVAMMGMLLVFREDGYTFLRGYEAKDAMEQQGLPTTGPAREFRGIFLLQEEGVANIAARRGSITCSYQFLSRYPSMDGHFLEGYSARSVRETIRSRRVERTVYEHLGTNLSAIRHTARNGGLIPFDQLPKFHQRLLRLDEPFR</sequence>
<feature type="domain" description="HTH cro/C1-type" evidence="1">
    <location>
        <begin position="27"/>
        <end position="67"/>
    </location>
</feature>
<dbReference type="InterPro" id="IPR001387">
    <property type="entry name" value="Cro/C1-type_HTH"/>
</dbReference>
<name>A0A1I1M5V9_9RHOB</name>
<accession>A0A1I1M5V9</accession>
<dbReference type="AlphaFoldDB" id="A0A1I1M5V9"/>
<evidence type="ECO:0000313" key="2">
    <source>
        <dbReference type="EMBL" id="SFC77983.1"/>
    </source>
</evidence>
<dbReference type="EMBL" id="FOLX01000001">
    <property type="protein sequence ID" value="SFC77983.1"/>
    <property type="molecule type" value="Genomic_DNA"/>
</dbReference>
<organism evidence="2 3">
    <name type="scientific">Pseudooceanicola nitratireducens</name>
    <dbReference type="NCBI Taxonomy" id="517719"/>
    <lineage>
        <taxon>Bacteria</taxon>
        <taxon>Pseudomonadati</taxon>
        <taxon>Pseudomonadota</taxon>
        <taxon>Alphaproteobacteria</taxon>
        <taxon>Rhodobacterales</taxon>
        <taxon>Paracoccaceae</taxon>
        <taxon>Pseudooceanicola</taxon>
    </lineage>
</organism>